<organism evidence="1 2">
    <name type="scientific">Novosphingobium chloroacetimidivorans</name>
    <dbReference type="NCBI Taxonomy" id="1428314"/>
    <lineage>
        <taxon>Bacteria</taxon>
        <taxon>Pseudomonadati</taxon>
        <taxon>Pseudomonadota</taxon>
        <taxon>Alphaproteobacteria</taxon>
        <taxon>Sphingomonadales</taxon>
        <taxon>Sphingomonadaceae</taxon>
        <taxon>Novosphingobium</taxon>
    </lineage>
</organism>
<dbReference type="Proteomes" id="UP000555448">
    <property type="component" value="Unassembled WGS sequence"/>
</dbReference>
<keyword evidence="2" id="KW-1185">Reference proteome</keyword>
<sequence>MQNLPVGSLVIGKEAIITGLGGFEASVQGLWAFVATSALKPRDLSHRGTLALQAGRILGGHAQRAYAGTYRTNGHVISLRIETWLWNPLADSSSLFGVGPGSPDVYHYEAEVDPVFMSGEMTSQAAPGLKLTAALMKICDLDGAY</sequence>
<accession>A0A7W7KE39</accession>
<protein>
    <submittedName>
        <fullName evidence="1">Uncharacterized protein</fullName>
    </submittedName>
</protein>
<dbReference type="EMBL" id="JACHLR010000075">
    <property type="protein sequence ID" value="MBB4861161.1"/>
    <property type="molecule type" value="Genomic_DNA"/>
</dbReference>
<evidence type="ECO:0000313" key="2">
    <source>
        <dbReference type="Proteomes" id="UP000555448"/>
    </source>
</evidence>
<proteinExistence type="predicted"/>
<gene>
    <name evidence="1" type="ORF">HNO88_004515</name>
</gene>
<comment type="caution">
    <text evidence="1">The sequence shown here is derived from an EMBL/GenBank/DDBJ whole genome shotgun (WGS) entry which is preliminary data.</text>
</comment>
<reference evidence="1 2" key="1">
    <citation type="submission" date="2020-08" db="EMBL/GenBank/DDBJ databases">
        <title>Functional genomics of gut bacteria from endangered species of beetles.</title>
        <authorList>
            <person name="Carlos-Shanley C."/>
        </authorList>
    </citation>
    <scope>NUCLEOTIDE SEQUENCE [LARGE SCALE GENOMIC DNA]</scope>
    <source>
        <strain evidence="1 2">S00245</strain>
    </source>
</reference>
<dbReference type="RefSeq" id="WP_184250936.1">
    <property type="nucleotide sequence ID" value="NZ_JACHLR010000075.1"/>
</dbReference>
<name>A0A7W7KE39_9SPHN</name>
<dbReference type="AlphaFoldDB" id="A0A7W7KE39"/>
<dbReference type="InterPro" id="IPR043019">
    <property type="entry name" value="GrlR_sf"/>
</dbReference>
<dbReference type="Gene3D" id="2.40.128.380">
    <property type="entry name" value="T3SS negative regulator GrlR"/>
    <property type="match status" value="1"/>
</dbReference>
<evidence type="ECO:0000313" key="1">
    <source>
        <dbReference type="EMBL" id="MBB4861161.1"/>
    </source>
</evidence>